<evidence type="ECO:0000313" key="3">
    <source>
        <dbReference type="Proteomes" id="UP000440578"/>
    </source>
</evidence>
<dbReference type="GO" id="GO:0045505">
    <property type="term" value="F:dynein intermediate chain binding"/>
    <property type="evidence" value="ECO:0007669"/>
    <property type="project" value="InterPro"/>
</dbReference>
<organism evidence="2 3">
    <name type="scientific">Amphibalanus amphitrite</name>
    <name type="common">Striped barnacle</name>
    <name type="synonym">Balanus amphitrite</name>
    <dbReference type="NCBI Taxonomy" id="1232801"/>
    <lineage>
        <taxon>Eukaryota</taxon>
        <taxon>Metazoa</taxon>
        <taxon>Ecdysozoa</taxon>
        <taxon>Arthropoda</taxon>
        <taxon>Crustacea</taxon>
        <taxon>Multicrustacea</taxon>
        <taxon>Cirripedia</taxon>
        <taxon>Thoracica</taxon>
        <taxon>Thoracicalcarea</taxon>
        <taxon>Balanomorpha</taxon>
        <taxon>Balanoidea</taxon>
        <taxon>Balanidae</taxon>
        <taxon>Amphibalaninae</taxon>
        <taxon>Amphibalanus</taxon>
    </lineage>
</organism>
<name>A0A6A4WV83_AMPAM</name>
<sequence>MFRQLFTALMSGYDAHLIRNTADTRRVLRRVASLAFVWAFGGALERRHRALFASTARQLMAAAELDFPAEGCVMEHALDKRANWCRWPAVAGGHVTTGGRQWHVPVPQQGSVASLAVRLLRCGVHVLLLGPRGAGKTQLLRHEIAPRFQTVSLDHAPYASAPTARRYLQTLCRRVHTAMPRPAVVVDDLHYATDEPGGAGLQHLLREHCRLHGFRSGADFEFRSTGVLPVFATALDVPPPAVAETTHSLAAVAIDARLRRDCFVLTLPTPDASLVAAVFGPVVQHGIWKQLPAGVASTEALFTQCWVEATCRIFVWLQTAAAGERGQT</sequence>
<protein>
    <recommendedName>
        <fullName evidence="1">Dynein heavy chain AAA 5 extension domain-containing protein</fullName>
    </recommendedName>
</protein>
<dbReference type="GO" id="GO:0030286">
    <property type="term" value="C:dynein complex"/>
    <property type="evidence" value="ECO:0007669"/>
    <property type="project" value="InterPro"/>
</dbReference>
<dbReference type="EMBL" id="VIIS01000546">
    <property type="protein sequence ID" value="KAF0307724.1"/>
    <property type="molecule type" value="Genomic_DNA"/>
</dbReference>
<dbReference type="Pfam" id="PF17852">
    <property type="entry name" value="Dynein_AAA_lid"/>
    <property type="match status" value="1"/>
</dbReference>
<dbReference type="PANTHER" id="PTHR45703:SF36">
    <property type="entry name" value="DYNEIN HEAVY CHAIN, CYTOPLASMIC"/>
    <property type="match status" value="1"/>
</dbReference>
<comment type="caution">
    <text evidence="2">The sequence shown here is derived from an EMBL/GenBank/DDBJ whole genome shotgun (WGS) entry which is preliminary data.</text>
</comment>
<dbReference type="InterPro" id="IPR026983">
    <property type="entry name" value="DHC"/>
</dbReference>
<dbReference type="AlphaFoldDB" id="A0A6A4WV83"/>
<dbReference type="Gene3D" id="3.40.50.300">
    <property type="entry name" value="P-loop containing nucleotide triphosphate hydrolases"/>
    <property type="match status" value="1"/>
</dbReference>
<accession>A0A6A4WV83</accession>
<dbReference type="InterPro" id="IPR027417">
    <property type="entry name" value="P-loop_NTPase"/>
</dbReference>
<evidence type="ECO:0000259" key="1">
    <source>
        <dbReference type="Pfam" id="PF17852"/>
    </source>
</evidence>
<proteinExistence type="predicted"/>
<gene>
    <name evidence="2" type="ORF">FJT64_020988</name>
</gene>
<dbReference type="PANTHER" id="PTHR45703">
    <property type="entry name" value="DYNEIN HEAVY CHAIN"/>
    <property type="match status" value="1"/>
</dbReference>
<dbReference type="GO" id="GO:0051959">
    <property type="term" value="F:dynein light intermediate chain binding"/>
    <property type="evidence" value="ECO:0007669"/>
    <property type="project" value="InterPro"/>
</dbReference>
<dbReference type="GO" id="GO:0007018">
    <property type="term" value="P:microtubule-based movement"/>
    <property type="evidence" value="ECO:0007669"/>
    <property type="project" value="InterPro"/>
</dbReference>
<dbReference type="InterPro" id="IPR041466">
    <property type="entry name" value="Dynein_AAA5_ext"/>
</dbReference>
<dbReference type="SUPFAM" id="SSF52540">
    <property type="entry name" value="P-loop containing nucleoside triphosphate hydrolases"/>
    <property type="match status" value="1"/>
</dbReference>
<dbReference type="Proteomes" id="UP000440578">
    <property type="component" value="Unassembled WGS sequence"/>
</dbReference>
<keyword evidence="3" id="KW-1185">Reference proteome</keyword>
<feature type="domain" description="Dynein heavy chain AAA 5 extension" evidence="1">
    <location>
        <begin position="5"/>
        <end position="87"/>
    </location>
</feature>
<evidence type="ECO:0000313" key="2">
    <source>
        <dbReference type="EMBL" id="KAF0307724.1"/>
    </source>
</evidence>
<reference evidence="2 3" key="1">
    <citation type="submission" date="2019-07" db="EMBL/GenBank/DDBJ databases">
        <title>Draft genome assembly of a fouling barnacle, Amphibalanus amphitrite (Darwin, 1854): The first reference genome for Thecostraca.</title>
        <authorList>
            <person name="Kim W."/>
        </authorList>
    </citation>
    <scope>NUCLEOTIDE SEQUENCE [LARGE SCALE GENOMIC DNA]</scope>
    <source>
        <strain evidence="2">SNU_AA5</strain>
        <tissue evidence="2">Soma without cirri and trophi</tissue>
    </source>
</reference>